<protein>
    <submittedName>
        <fullName evidence="3">ATPase with chaperone activity</fullName>
    </submittedName>
</protein>
<feature type="compositionally biased region" description="Low complexity" evidence="1">
    <location>
        <begin position="22"/>
        <end position="45"/>
    </location>
</feature>
<dbReference type="EMBL" id="JAUSQW010000001">
    <property type="protein sequence ID" value="MDP9800965.1"/>
    <property type="molecule type" value="Genomic_DNA"/>
</dbReference>
<gene>
    <name evidence="3" type="ORF">J2S49_001041</name>
</gene>
<evidence type="ECO:0000256" key="1">
    <source>
        <dbReference type="SAM" id="MobiDB-lite"/>
    </source>
</evidence>
<dbReference type="PROSITE" id="PS51257">
    <property type="entry name" value="PROKAR_LIPOPROTEIN"/>
    <property type="match status" value="1"/>
</dbReference>
<dbReference type="Proteomes" id="UP001235966">
    <property type="component" value="Unassembled WGS sequence"/>
</dbReference>
<evidence type="ECO:0000313" key="3">
    <source>
        <dbReference type="EMBL" id="MDP9800965.1"/>
    </source>
</evidence>
<organism evidence="3 4">
    <name type="scientific">Arcanobacterium wilhelmae</name>
    <dbReference type="NCBI Taxonomy" id="1803177"/>
    <lineage>
        <taxon>Bacteria</taxon>
        <taxon>Bacillati</taxon>
        <taxon>Actinomycetota</taxon>
        <taxon>Actinomycetes</taxon>
        <taxon>Actinomycetales</taxon>
        <taxon>Actinomycetaceae</taxon>
        <taxon>Arcanobacterium</taxon>
    </lineage>
</organism>
<proteinExistence type="predicted"/>
<dbReference type="RefSeq" id="WP_278058537.1">
    <property type="nucleotide sequence ID" value="NZ_CP121247.1"/>
</dbReference>
<keyword evidence="4" id="KW-1185">Reference proteome</keyword>
<keyword evidence="2" id="KW-0732">Signal</keyword>
<feature type="region of interest" description="Disordered" evidence="1">
    <location>
        <begin position="20"/>
        <end position="51"/>
    </location>
</feature>
<accession>A0ABT9NBA0</accession>
<evidence type="ECO:0000256" key="2">
    <source>
        <dbReference type="SAM" id="SignalP"/>
    </source>
</evidence>
<comment type="caution">
    <text evidence="3">The sequence shown here is derived from an EMBL/GenBank/DDBJ whole genome shotgun (WGS) entry which is preliminary data.</text>
</comment>
<evidence type="ECO:0000313" key="4">
    <source>
        <dbReference type="Proteomes" id="UP001235966"/>
    </source>
</evidence>
<feature type="signal peptide" evidence="2">
    <location>
        <begin position="1"/>
        <end position="18"/>
    </location>
</feature>
<sequence length="155" mass="15762">MKKISAAIAALMVAGSLAACGSSNPASSASPSVSATSTPASAPSVKPEKMPDEKAYVEGLTALVEAQSKKKIADLTAQERDAFDKLAACTYKAMADKQDGALANVIAKKDAKAALTADFNKKFQAYGKPCVEQVAKTLATPSAPATPEASPSQGN</sequence>
<feature type="chain" id="PRO_5045842123" evidence="2">
    <location>
        <begin position="19"/>
        <end position="155"/>
    </location>
</feature>
<reference evidence="3 4" key="1">
    <citation type="submission" date="2023-07" db="EMBL/GenBank/DDBJ databases">
        <title>Sequencing the genomes of 1000 actinobacteria strains.</title>
        <authorList>
            <person name="Klenk H.-P."/>
        </authorList>
    </citation>
    <scope>NUCLEOTIDE SEQUENCE [LARGE SCALE GENOMIC DNA]</scope>
    <source>
        <strain evidence="3 4">DSM 102162</strain>
    </source>
</reference>
<name>A0ABT9NBA0_9ACTO</name>